<evidence type="ECO:0000313" key="8">
    <source>
        <dbReference type="Proteomes" id="UP000305888"/>
    </source>
</evidence>
<dbReference type="GO" id="GO:0005886">
    <property type="term" value="C:plasma membrane"/>
    <property type="evidence" value="ECO:0007669"/>
    <property type="project" value="UniProtKB-SubCell"/>
</dbReference>
<reference evidence="7 8" key="1">
    <citation type="submission" date="2019-06" db="EMBL/GenBank/DDBJ databases">
        <title>Genome sequence of Rhodobacteraceae bacterium D4M1.</title>
        <authorList>
            <person name="Cao J."/>
        </authorList>
    </citation>
    <scope>NUCLEOTIDE SEQUENCE [LARGE SCALE GENOMIC DNA]</scope>
    <source>
        <strain evidence="7 8">D4M1</strain>
    </source>
</reference>
<protein>
    <submittedName>
        <fullName evidence="7">Disulfide bond formation protein B</fullName>
    </submittedName>
</protein>
<dbReference type="AlphaFoldDB" id="A0A5B8FQ96"/>
<dbReference type="OrthoDB" id="9808637at2"/>
<dbReference type="InterPro" id="IPR023380">
    <property type="entry name" value="DsbB-like_sf"/>
</dbReference>
<dbReference type="SUPFAM" id="SSF158442">
    <property type="entry name" value="DsbB-like"/>
    <property type="match status" value="1"/>
</dbReference>
<feature type="transmembrane region" description="Helical" evidence="6">
    <location>
        <begin position="45"/>
        <end position="63"/>
    </location>
</feature>
<comment type="subcellular location">
    <subcellularLocation>
        <location evidence="1">Cell membrane</location>
        <topology evidence="1">Multi-pass membrane protein</topology>
    </subcellularLocation>
</comment>
<evidence type="ECO:0000256" key="6">
    <source>
        <dbReference type="SAM" id="Phobius"/>
    </source>
</evidence>
<dbReference type="InterPro" id="IPR024199">
    <property type="entry name" value="Uncharacterised_DsbB"/>
</dbReference>
<gene>
    <name evidence="7" type="ORF">FDP22_02600</name>
</gene>
<dbReference type="Pfam" id="PF02600">
    <property type="entry name" value="DsbB"/>
    <property type="match status" value="1"/>
</dbReference>
<dbReference type="PANTHER" id="PTHR36570">
    <property type="entry name" value="DISULFIDE BOND FORMATION PROTEIN B"/>
    <property type="match status" value="1"/>
</dbReference>
<evidence type="ECO:0000256" key="4">
    <source>
        <dbReference type="ARBA" id="ARBA00022989"/>
    </source>
</evidence>
<dbReference type="InterPro" id="IPR050183">
    <property type="entry name" value="DsbB"/>
</dbReference>
<feature type="transmembrane region" description="Helical" evidence="6">
    <location>
        <begin position="137"/>
        <end position="155"/>
    </location>
</feature>
<keyword evidence="3 6" id="KW-0812">Transmembrane</keyword>
<evidence type="ECO:0000313" key="7">
    <source>
        <dbReference type="EMBL" id="QDL90776.1"/>
    </source>
</evidence>
<keyword evidence="2" id="KW-1003">Cell membrane</keyword>
<dbReference type="Proteomes" id="UP000305888">
    <property type="component" value="Chromosome"/>
</dbReference>
<evidence type="ECO:0000256" key="2">
    <source>
        <dbReference type="ARBA" id="ARBA00022475"/>
    </source>
</evidence>
<feature type="transmembrane region" description="Helical" evidence="6">
    <location>
        <begin position="70"/>
        <end position="88"/>
    </location>
</feature>
<sequence length="159" mass="16581">MSARVLTAVRARGLVATLGSAALLGGALAFQVFGGLTPCEMCIWQRWPHGIAIALGLAVILTGSRRLAGLAAVVLAVSAGLGLFHAGVEQGWWQGPMACTSSGVEGMSTNDLMAQIMAAPLVRCDEIAWSFLDLSMAAWNGVFSAVLVLVWLSAARARR</sequence>
<evidence type="ECO:0000256" key="5">
    <source>
        <dbReference type="ARBA" id="ARBA00023136"/>
    </source>
</evidence>
<dbReference type="KEGG" id="ppru:FDP22_02600"/>
<dbReference type="Gene3D" id="1.20.1550.10">
    <property type="entry name" value="DsbB-like"/>
    <property type="match status" value="1"/>
</dbReference>
<keyword evidence="8" id="KW-1185">Reference proteome</keyword>
<evidence type="ECO:0000256" key="3">
    <source>
        <dbReference type="ARBA" id="ARBA00022692"/>
    </source>
</evidence>
<dbReference type="GO" id="GO:0006457">
    <property type="term" value="P:protein folding"/>
    <property type="evidence" value="ECO:0007669"/>
    <property type="project" value="InterPro"/>
</dbReference>
<dbReference type="PIRSF" id="PIRSF033913">
    <property type="entry name" value="S-S_format_DsbB"/>
    <property type="match status" value="1"/>
</dbReference>
<dbReference type="RefSeq" id="WP_138576463.1">
    <property type="nucleotide sequence ID" value="NZ_CP040818.1"/>
</dbReference>
<keyword evidence="4 6" id="KW-1133">Transmembrane helix</keyword>
<dbReference type="PANTHER" id="PTHR36570:SF3">
    <property type="entry name" value="DISULFIDE BOND FORMATION PROTEIN B"/>
    <property type="match status" value="1"/>
</dbReference>
<organism evidence="7 8">
    <name type="scientific">Paroceanicella profunda</name>
    <dbReference type="NCBI Taxonomy" id="2579971"/>
    <lineage>
        <taxon>Bacteria</taxon>
        <taxon>Pseudomonadati</taxon>
        <taxon>Pseudomonadota</taxon>
        <taxon>Alphaproteobacteria</taxon>
        <taxon>Rhodobacterales</taxon>
        <taxon>Paracoccaceae</taxon>
        <taxon>Paroceanicella</taxon>
    </lineage>
</organism>
<keyword evidence="5 6" id="KW-0472">Membrane</keyword>
<accession>A0A5B8FQ96</accession>
<dbReference type="EMBL" id="CP040818">
    <property type="protein sequence ID" value="QDL90776.1"/>
    <property type="molecule type" value="Genomic_DNA"/>
</dbReference>
<dbReference type="GO" id="GO:0015035">
    <property type="term" value="F:protein-disulfide reductase activity"/>
    <property type="evidence" value="ECO:0007669"/>
    <property type="project" value="InterPro"/>
</dbReference>
<evidence type="ECO:0000256" key="1">
    <source>
        <dbReference type="ARBA" id="ARBA00004651"/>
    </source>
</evidence>
<proteinExistence type="predicted"/>
<dbReference type="InterPro" id="IPR003752">
    <property type="entry name" value="DiS_bond_form_DsbB/BdbC"/>
</dbReference>
<name>A0A5B8FQ96_9RHOB</name>